<dbReference type="Gene3D" id="3.90.180.10">
    <property type="entry name" value="Medium-chain alcohol dehydrogenases, catalytic domain"/>
    <property type="match status" value="1"/>
</dbReference>
<protein>
    <submittedName>
        <fullName evidence="1">2-alkenal reductase (NADP(+)-dependent)</fullName>
    </submittedName>
</protein>
<organism evidence="1">
    <name type="scientific">Sesamum radiatum</name>
    <name type="common">Black benniseed</name>
    <dbReference type="NCBI Taxonomy" id="300843"/>
    <lineage>
        <taxon>Eukaryota</taxon>
        <taxon>Viridiplantae</taxon>
        <taxon>Streptophyta</taxon>
        <taxon>Embryophyta</taxon>
        <taxon>Tracheophyta</taxon>
        <taxon>Spermatophyta</taxon>
        <taxon>Magnoliopsida</taxon>
        <taxon>eudicotyledons</taxon>
        <taxon>Gunneridae</taxon>
        <taxon>Pentapetalae</taxon>
        <taxon>asterids</taxon>
        <taxon>lamiids</taxon>
        <taxon>Lamiales</taxon>
        <taxon>Pedaliaceae</taxon>
        <taxon>Sesamum</taxon>
    </lineage>
</organism>
<comment type="caution">
    <text evidence="1">The sequence shown here is derived from an EMBL/GenBank/DDBJ whole genome shotgun (WGS) entry which is preliminary data.</text>
</comment>
<dbReference type="AlphaFoldDB" id="A0AAW2PLA2"/>
<dbReference type="Gene3D" id="3.40.50.720">
    <property type="entry name" value="NAD(P)-binding Rossmann-like Domain"/>
    <property type="match status" value="1"/>
</dbReference>
<dbReference type="GO" id="GO:0016628">
    <property type="term" value="F:oxidoreductase activity, acting on the CH-CH group of donors, NAD or NADP as acceptor"/>
    <property type="evidence" value="ECO:0007669"/>
    <property type="project" value="InterPro"/>
</dbReference>
<dbReference type="PANTHER" id="PTHR43205:SF12">
    <property type="entry name" value="OS06G0602900 PROTEIN"/>
    <property type="match status" value="1"/>
</dbReference>
<reference evidence="1" key="2">
    <citation type="journal article" date="2024" name="Plant">
        <title>Genomic evolution and insights into agronomic trait innovations of Sesamum species.</title>
        <authorList>
            <person name="Miao H."/>
            <person name="Wang L."/>
            <person name="Qu L."/>
            <person name="Liu H."/>
            <person name="Sun Y."/>
            <person name="Le M."/>
            <person name="Wang Q."/>
            <person name="Wei S."/>
            <person name="Zheng Y."/>
            <person name="Lin W."/>
            <person name="Duan Y."/>
            <person name="Cao H."/>
            <person name="Xiong S."/>
            <person name="Wang X."/>
            <person name="Wei L."/>
            <person name="Li C."/>
            <person name="Ma Q."/>
            <person name="Ju M."/>
            <person name="Zhao R."/>
            <person name="Li G."/>
            <person name="Mu C."/>
            <person name="Tian Q."/>
            <person name="Mei H."/>
            <person name="Zhang T."/>
            <person name="Gao T."/>
            <person name="Zhang H."/>
        </authorList>
    </citation>
    <scope>NUCLEOTIDE SEQUENCE</scope>
    <source>
        <strain evidence="1">G02</strain>
    </source>
</reference>
<gene>
    <name evidence="1" type="ORF">Sradi_4033200</name>
</gene>
<dbReference type="PANTHER" id="PTHR43205">
    <property type="entry name" value="PROSTAGLANDIN REDUCTASE"/>
    <property type="match status" value="1"/>
</dbReference>
<name>A0AAW2PLA2_SESRA</name>
<dbReference type="InterPro" id="IPR045010">
    <property type="entry name" value="MDR_fam"/>
</dbReference>
<sequence length="118" mass="13253">MLEAAVANMNSFGRVVVCGAISEYTENQKRVSLEILHVVYKRITIQELLAADYIKCYVEFISTTSGHFRSSKMQALCDILHGVESLPCAFVGLFRGDNIGKRLCKLLMNEKSTRIDFS</sequence>
<dbReference type="EMBL" id="JACGWJ010000017">
    <property type="protein sequence ID" value="KAL0355863.1"/>
    <property type="molecule type" value="Genomic_DNA"/>
</dbReference>
<proteinExistence type="predicted"/>
<accession>A0AAW2PLA2</accession>
<evidence type="ECO:0000313" key="1">
    <source>
        <dbReference type="EMBL" id="KAL0355863.1"/>
    </source>
</evidence>
<reference evidence="1" key="1">
    <citation type="submission" date="2020-06" db="EMBL/GenBank/DDBJ databases">
        <authorList>
            <person name="Li T."/>
            <person name="Hu X."/>
            <person name="Zhang T."/>
            <person name="Song X."/>
            <person name="Zhang H."/>
            <person name="Dai N."/>
            <person name="Sheng W."/>
            <person name="Hou X."/>
            <person name="Wei L."/>
        </authorList>
    </citation>
    <scope>NUCLEOTIDE SEQUENCE</scope>
    <source>
        <strain evidence="1">G02</strain>
        <tissue evidence="1">Leaf</tissue>
    </source>
</reference>